<sequence length="290" mass="33143">MAASQSPDPVPYRPSIYFFELLLIFEPHDCRARDVKLCLPESYTPDDVRALLEHDERQLRQYPTRQFTPLPVWQNTNPEQADRPALKELTLHVDLTADALCLANLEDGETPRRFPRGRRTLPEIIPALRGAHHLAVPWTPFTFVRECERCDTRAPCWSTQDEILVPCRGSRGSKCTADDDPRHRLQPVPSDELFALWPSQFPQLENIFLVVDPLEFPEVSRLRDPLVKPDGAPEVEFRALRRPCYYGDADRDKWEKEAGPDGAAVAARALQRGFLSGFRLGMCRAVGCWK</sequence>
<dbReference type="EMBL" id="OUUZ01000018">
    <property type="protein sequence ID" value="SPQ26515.1"/>
    <property type="molecule type" value="Genomic_DNA"/>
</dbReference>
<evidence type="ECO:0000313" key="1">
    <source>
        <dbReference type="EMBL" id="SPQ26515.1"/>
    </source>
</evidence>
<evidence type="ECO:0000313" key="2">
    <source>
        <dbReference type="Proteomes" id="UP000289323"/>
    </source>
</evidence>
<dbReference type="Proteomes" id="UP000289323">
    <property type="component" value="Unassembled WGS sequence"/>
</dbReference>
<proteinExistence type="predicted"/>
<dbReference type="AlphaFoldDB" id="A0A3S4AYQ3"/>
<organism evidence="1 2">
    <name type="scientific">Thermothielavioides terrestris</name>
    <dbReference type="NCBI Taxonomy" id="2587410"/>
    <lineage>
        <taxon>Eukaryota</taxon>
        <taxon>Fungi</taxon>
        <taxon>Dikarya</taxon>
        <taxon>Ascomycota</taxon>
        <taxon>Pezizomycotina</taxon>
        <taxon>Sordariomycetes</taxon>
        <taxon>Sordariomycetidae</taxon>
        <taxon>Sordariales</taxon>
        <taxon>Chaetomiaceae</taxon>
        <taxon>Thermothielavioides</taxon>
    </lineage>
</organism>
<name>A0A3S4AYQ3_9PEZI</name>
<gene>
    <name evidence="1" type="ORF">TT172_LOCUS8934</name>
</gene>
<protein>
    <submittedName>
        <fullName evidence="1">C28daf4a-7e23-41cf-b141-2b877ac81fab</fullName>
    </submittedName>
</protein>
<accession>A0A3S4AYQ3</accession>
<reference evidence="1 2" key="1">
    <citation type="submission" date="2018-04" db="EMBL/GenBank/DDBJ databases">
        <authorList>
            <person name="Huttner S."/>
            <person name="Dainat J."/>
        </authorList>
    </citation>
    <scope>NUCLEOTIDE SEQUENCE [LARGE SCALE GENOMIC DNA]</scope>
</reference>